<feature type="signal peptide" evidence="2">
    <location>
        <begin position="1"/>
        <end position="31"/>
    </location>
</feature>
<keyword evidence="2" id="KW-0732">Signal</keyword>
<feature type="region of interest" description="Disordered" evidence="1">
    <location>
        <begin position="32"/>
        <end position="88"/>
    </location>
</feature>
<accession>A0AB39BH89</accession>
<reference evidence="3" key="1">
    <citation type="submission" date="2024-05" db="EMBL/GenBank/DDBJ databases">
        <title>Herbiconiux sp. A18JL235.</title>
        <authorList>
            <person name="Zhang G."/>
        </authorList>
    </citation>
    <scope>NUCLEOTIDE SEQUENCE</scope>
    <source>
        <strain evidence="3">A18JL235</strain>
    </source>
</reference>
<name>A0AB39BH89_9MICO</name>
<dbReference type="RefSeq" id="WP_368497949.1">
    <property type="nucleotide sequence ID" value="NZ_CP162511.1"/>
</dbReference>
<proteinExistence type="predicted"/>
<organism evidence="3">
    <name type="scientific">Herbiconiux sp. A18JL235</name>
    <dbReference type="NCBI Taxonomy" id="3152363"/>
    <lineage>
        <taxon>Bacteria</taxon>
        <taxon>Bacillati</taxon>
        <taxon>Actinomycetota</taxon>
        <taxon>Actinomycetes</taxon>
        <taxon>Micrococcales</taxon>
        <taxon>Microbacteriaceae</taxon>
        <taxon>Herbiconiux</taxon>
    </lineage>
</organism>
<feature type="compositionally biased region" description="Low complexity" evidence="1">
    <location>
        <begin position="57"/>
        <end position="80"/>
    </location>
</feature>
<dbReference type="EMBL" id="CP162511">
    <property type="protein sequence ID" value="XDI05568.1"/>
    <property type="molecule type" value="Genomic_DNA"/>
</dbReference>
<protein>
    <submittedName>
        <fullName evidence="3">Uncharacterized protein</fullName>
    </submittedName>
</protein>
<gene>
    <name evidence="3" type="ORF">ABFY20_00330</name>
</gene>
<evidence type="ECO:0000256" key="1">
    <source>
        <dbReference type="SAM" id="MobiDB-lite"/>
    </source>
</evidence>
<sequence>MTIRTRHLRHRPLTVAAGLLLVVGTAAGLSACNGGAQTEYPERTSSGTPVAPNDEVTPLPDDTASPSSTPSPVPTTVDDSGTQDGGSD</sequence>
<feature type="chain" id="PRO_5044256856" evidence="2">
    <location>
        <begin position="32"/>
        <end position="88"/>
    </location>
</feature>
<dbReference type="AlphaFoldDB" id="A0AB39BH89"/>
<evidence type="ECO:0000256" key="2">
    <source>
        <dbReference type="SAM" id="SignalP"/>
    </source>
</evidence>
<dbReference type="PROSITE" id="PS51257">
    <property type="entry name" value="PROKAR_LIPOPROTEIN"/>
    <property type="match status" value="1"/>
</dbReference>
<evidence type="ECO:0000313" key="3">
    <source>
        <dbReference type="EMBL" id="XDI05568.1"/>
    </source>
</evidence>